<dbReference type="AlphaFoldDB" id="A0A6I0LGA7"/>
<gene>
    <name evidence="1" type="ORF">GAP48_16705</name>
</gene>
<reference evidence="1 2" key="1">
    <citation type="journal article" date="2019" name="Nat. Med.">
        <title>A library of human gut bacterial isolates paired with longitudinal multiomics data enables mechanistic microbiome research.</title>
        <authorList>
            <person name="Poyet M."/>
            <person name="Groussin M."/>
            <person name="Gibbons S.M."/>
            <person name="Avila-Pacheco J."/>
            <person name="Jiang X."/>
            <person name="Kearney S.M."/>
            <person name="Perrotta A.R."/>
            <person name="Berdy B."/>
            <person name="Zhao S."/>
            <person name="Lieberman T.D."/>
            <person name="Swanson P.K."/>
            <person name="Smith M."/>
            <person name="Roesemann S."/>
            <person name="Alexander J.E."/>
            <person name="Rich S.A."/>
            <person name="Livny J."/>
            <person name="Vlamakis H."/>
            <person name="Clish C."/>
            <person name="Bullock K."/>
            <person name="Deik A."/>
            <person name="Scott J."/>
            <person name="Pierce K.A."/>
            <person name="Xavier R.J."/>
            <person name="Alm E.J."/>
        </authorList>
    </citation>
    <scope>NUCLEOTIDE SEQUENCE [LARGE SCALE GENOMIC DNA]</scope>
    <source>
        <strain evidence="1 2">BIOML-A3</strain>
    </source>
</reference>
<evidence type="ECO:0000313" key="2">
    <source>
        <dbReference type="Proteomes" id="UP000487989"/>
    </source>
</evidence>
<sequence>MKIIKLYKVIHYNEAILFDQDFIRKVLITYDNYVSSTWLNEHVSHIEINYSDKTWRTINCFFHYLSQHNKEIVYLSATSKNESSSLIYANELLNQISPECCGLIELIIKTNNHNMENLYSLLKNICDFYHFDYGYCFNLKKNQDLYSEVVDKKSFITSLFSVTCRVSSAQIEATKRRRNFLIQVKQGIIPQIYEINIWNNKQLEQAIKEKLFIKKKIKLNGNLSIVETSDMTNKQQTD</sequence>
<accession>A0A6I0LGA7</accession>
<comment type="caution">
    <text evidence="1">The sequence shown here is derived from an EMBL/GenBank/DDBJ whole genome shotgun (WGS) entry which is preliminary data.</text>
</comment>
<evidence type="ECO:0000313" key="1">
    <source>
        <dbReference type="EMBL" id="KAB4249797.1"/>
    </source>
</evidence>
<dbReference type="RefSeq" id="WP_151882527.1">
    <property type="nucleotide sequence ID" value="NZ_WCTH01000031.1"/>
</dbReference>
<dbReference type="EMBL" id="WCTJ01000030">
    <property type="protein sequence ID" value="KAB4249797.1"/>
    <property type="molecule type" value="Genomic_DNA"/>
</dbReference>
<name>A0A6I0LGA7_BACUN</name>
<organism evidence="1 2">
    <name type="scientific">Bacteroides uniformis</name>
    <dbReference type="NCBI Taxonomy" id="820"/>
    <lineage>
        <taxon>Bacteria</taxon>
        <taxon>Pseudomonadati</taxon>
        <taxon>Bacteroidota</taxon>
        <taxon>Bacteroidia</taxon>
        <taxon>Bacteroidales</taxon>
        <taxon>Bacteroidaceae</taxon>
        <taxon>Bacteroides</taxon>
    </lineage>
</organism>
<proteinExistence type="predicted"/>
<protein>
    <submittedName>
        <fullName evidence="1">Uncharacterized protein</fullName>
    </submittedName>
</protein>
<dbReference type="Proteomes" id="UP000487989">
    <property type="component" value="Unassembled WGS sequence"/>
</dbReference>